<dbReference type="EMBL" id="ML996083">
    <property type="protein sequence ID" value="KAF2155249.1"/>
    <property type="molecule type" value="Genomic_DNA"/>
</dbReference>
<organism evidence="2 3">
    <name type="scientific">Myriangium duriaei CBS 260.36</name>
    <dbReference type="NCBI Taxonomy" id="1168546"/>
    <lineage>
        <taxon>Eukaryota</taxon>
        <taxon>Fungi</taxon>
        <taxon>Dikarya</taxon>
        <taxon>Ascomycota</taxon>
        <taxon>Pezizomycotina</taxon>
        <taxon>Dothideomycetes</taxon>
        <taxon>Dothideomycetidae</taxon>
        <taxon>Myriangiales</taxon>
        <taxon>Myriangiaceae</taxon>
        <taxon>Myriangium</taxon>
    </lineage>
</organism>
<dbReference type="Proteomes" id="UP000799439">
    <property type="component" value="Unassembled WGS sequence"/>
</dbReference>
<protein>
    <submittedName>
        <fullName evidence="2">Uncharacterized protein</fullName>
    </submittedName>
</protein>
<gene>
    <name evidence="2" type="ORF">K461DRAFT_110512</name>
</gene>
<evidence type="ECO:0000256" key="1">
    <source>
        <dbReference type="SAM" id="MobiDB-lite"/>
    </source>
</evidence>
<feature type="compositionally biased region" description="Polar residues" evidence="1">
    <location>
        <begin position="16"/>
        <end position="33"/>
    </location>
</feature>
<dbReference type="AlphaFoldDB" id="A0A9P4MMI9"/>
<name>A0A9P4MMI9_9PEZI</name>
<keyword evidence="3" id="KW-1185">Reference proteome</keyword>
<reference evidence="2" key="1">
    <citation type="journal article" date="2020" name="Stud. Mycol.">
        <title>101 Dothideomycetes genomes: a test case for predicting lifestyles and emergence of pathogens.</title>
        <authorList>
            <person name="Haridas S."/>
            <person name="Albert R."/>
            <person name="Binder M."/>
            <person name="Bloem J."/>
            <person name="Labutti K."/>
            <person name="Salamov A."/>
            <person name="Andreopoulos B."/>
            <person name="Baker S."/>
            <person name="Barry K."/>
            <person name="Bills G."/>
            <person name="Bluhm B."/>
            <person name="Cannon C."/>
            <person name="Castanera R."/>
            <person name="Culley D."/>
            <person name="Daum C."/>
            <person name="Ezra D."/>
            <person name="Gonzalez J."/>
            <person name="Henrissat B."/>
            <person name="Kuo A."/>
            <person name="Liang C."/>
            <person name="Lipzen A."/>
            <person name="Lutzoni F."/>
            <person name="Magnuson J."/>
            <person name="Mondo S."/>
            <person name="Nolan M."/>
            <person name="Ohm R."/>
            <person name="Pangilinan J."/>
            <person name="Park H.-J."/>
            <person name="Ramirez L."/>
            <person name="Alfaro M."/>
            <person name="Sun H."/>
            <person name="Tritt A."/>
            <person name="Yoshinaga Y."/>
            <person name="Zwiers L.-H."/>
            <person name="Turgeon B."/>
            <person name="Goodwin S."/>
            <person name="Spatafora J."/>
            <person name="Crous P."/>
            <person name="Grigoriev I."/>
        </authorList>
    </citation>
    <scope>NUCLEOTIDE SEQUENCE</scope>
    <source>
        <strain evidence="2">CBS 260.36</strain>
    </source>
</reference>
<feature type="region of interest" description="Disordered" evidence="1">
    <location>
        <begin position="1"/>
        <end position="109"/>
    </location>
</feature>
<sequence>MHTHTQMQMPLEKEYTCSSRCTPSTLSSASRVQSRPRSHSHSPNQRHPERSARQAPPPQGSSSAHQACSLSAEPEPQTHLGAPHTPAHRPSLPPPGTQWPQGSAPIPKTSGSLPLCGLNGKPPLVWKRAGSQFSQASGRQAPALCAAAGHPGWGPNRTLILLWL</sequence>
<comment type="caution">
    <text evidence="2">The sequence shown here is derived from an EMBL/GenBank/DDBJ whole genome shotgun (WGS) entry which is preliminary data.</text>
</comment>
<proteinExistence type="predicted"/>
<accession>A0A9P4MMI9</accession>
<evidence type="ECO:0000313" key="2">
    <source>
        <dbReference type="EMBL" id="KAF2155249.1"/>
    </source>
</evidence>
<feature type="compositionally biased region" description="Polar residues" evidence="1">
    <location>
        <begin position="60"/>
        <end position="69"/>
    </location>
</feature>
<evidence type="ECO:0000313" key="3">
    <source>
        <dbReference type="Proteomes" id="UP000799439"/>
    </source>
</evidence>